<organism evidence="2 3">
    <name type="scientific">Catalinimonas alkaloidigena</name>
    <dbReference type="NCBI Taxonomy" id="1075417"/>
    <lineage>
        <taxon>Bacteria</taxon>
        <taxon>Pseudomonadati</taxon>
        <taxon>Bacteroidota</taxon>
        <taxon>Cytophagia</taxon>
        <taxon>Cytophagales</taxon>
        <taxon>Catalimonadaceae</taxon>
        <taxon>Catalinimonas</taxon>
    </lineage>
</organism>
<dbReference type="AlphaFoldDB" id="A0A1G8Y4D4"/>
<keyword evidence="1" id="KW-0812">Transmembrane</keyword>
<evidence type="ECO:0000313" key="2">
    <source>
        <dbReference type="EMBL" id="SDJ97583.1"/>
    </source>
</evidence>
<name>A0A1G8Y4D4_9BACT</name>
<protein>
    <submittedName>
        <fullName evidence="2">Uncharacterized protein</fullName>
    </submittedName>
</protein>
<feature type="transmembrane region" description="Helical" evidence="1">
    <location>
        <begin position="20"/>
        <end position="44"/>
    </location>
</feature>
<reference evidence="2 3" key="1">
    <citation type="submission" date="2016-10" db="EMBL/GenBank/DDBJ databases">
        <authorList>
            <person name="de Groot N.N."/>
        </authorList>
    </citation>
    <scope>NUCLEOTIDE SEQUENCE [LARGE SCALE GENOMIC DNA]</scope>
    <source>
        <strain evidence="2 3">DSM 25186</strain>
    </source>
</reference>
<feature type="transmembrane region" description="Helical" evidence="1">
    <location>
        <begin position="56"/>
        <end position="73"/>
    </location>
</feature>
<proteinExistence type="predicted"/>
<sequence>MKTWHSSVKESSKMTPHNTLPARLLFGWIIAIYLSIGLLVLAAQPFFRMPMLERDTIGLLILGFAAWRVAWMMRHRWQ</sequence>
<keyword evidence="3" id="KW-1185">Reference proteome</keyword>
<keyword evidence="1" id="KW-1133">Transmembrane helix</keyword>
<evidence type="ECO:0000313" key="3">
    <source>
        <dbReference type="Proteomes" id="UP000198510"/>
    </source>
</evidence>
<gene>
    <name evidence="2" type="ORF">SAMN05421823_101564</name>
</gene>
<dbReference type="Proteomes" id="UP000198510">
    <property type="component" value="Unassembled WGS sequence"/>
</dbReference>
<dbReference type="STRING" id="1075417.SAMN05421823_101564"/>
<dbReference type="EMBL" id="FNFO01000001">
    <property type="protein sequence ID" value="SDJ97583.1"/>
    <property type="molecule type" value="Genomic_DNA"/>
</dbReference>
<evidence type="ECO:0000256" key="1">
    <source>
        <dbReference type="SAM" id="Phobius"/>
    </source>
</evidence>
<accession>A0A1G8Y4D4</accession>
<keyword evidence="1" id="KW-0472">Membrane</keyword>